<dbReference type="AlphaFoldDB" id="A0A8H6XJD8"/>
<organism evidence="2 3">
    <name type="scientific">Mycena venus</name>
    <dbReference type="NCBI Taxonomy" id="2733690"/>
    <lineage>
        <taxon>Eukaryota</taxon>
        <taxon>Fungi</taxon>
        <taxon>Dikarya</taxon>
        <taxon>Basidiomycota</taxon>
        <taxon>Agaricomycotina</taxon>
        <taxon>Agaricomycetes</taxon>
        <taxon>Agaricomycetidae</taxon>
        <taxon>Agaricales</taxon>
        <taxon>Marasmiineae</taxon>
        <taxon>Mycenaceae</taxon>
        <taxon>Mycena</taxon>
    </lineage>
</organism>
<protein>
    <submittedName>
        <fullName evidence="2">CxC2 domain-containing protein</fullName>
    </submittedName>
</protein>
<sequence>MAQLLNARLFPCTFKDIKSAITFNALKQFQIHHLESKVVAMDYCGSLRRLTDNAFTASVLDMYENFLRCSHWWGVLTTRIRLGQEHGIDKLLVNHPIGNTVLYCPSCPEPGFNMDLKMPNKLSPELRHLRQQRDTLDGNFHCTKSSKNSDPKSYLLYKGSGFFPTNTVLKDHLAQAPATVEVTPGAKIDACGSHMR</sequence>
<gene>
    <name evidence="2" type="ORF">MVEN_01878900</name>
</gene>
<comment type="caution">
    <text evidence="2">The sequence shown here is derived from an EMBL/GenBank/DDBJ whole genome shotgun (WGS) entry which is preliminary data.</text>
</comment>
<feature type="domain" description="CxC2-like cysteine cluster KDZ transposase-associated" evidence="1">
    <location>
        <begin position="2"/>
        <end position="54"/>
    </location>
</feature>
<proteinExistence type="predicted"/>
<dbReference type="Proteomes" id="UP000620124">
    <property type="component" value="Unassembled WGS sequence"/>
</dbReference>
<dbReference type="OrthoDB" id="3149508at2759"/>
<dbReference type="EMBL" id="JACAZI010000018">
    <property type="protein sequence ID" value="KAF7341420.1"/>
    <property type="molecule type" value="Genomic_DNA"/>
</dbReference>
<accession>A0A8H6XJD8</accession>
<evidence type="ECO:0000259" key="1">
    <source>
        <dbReference type="Pfam" id="PF18803"/>
    </source>
</evidence>
<evidence type="ECO:0000313" key="2">
    <source>
        <dbReference type="EMBL" id="KAF7341420.1"/>
    </source>
</evidence>
<name>A0A8H6XJD8_9AGAR</name>
<reference evidence="2" key="1">
    <citation type="submission" date="2020-05" db="EMBL/GenBank/DDBJ databases">
        <title>Mycena genomes resolve the evolution of fungal bioluminescence.</title>
        <authorList>
            <person name="Tsai I.J."/>
        </authorList>
    </citation>
    <scope>NUCLEOTIDE SEQUENCE</scope>
    <source>
        <strain evidence="2">CCC161011</strain>
    </source>
</reference>
<evidence type="ECO:0000313" key="3">
    <source>
        <dbReference type="Proteomes" id="UP000620124"/>
    </source>
</evidence>
<dbReference type="InterPro" id="IPR041457">
    <property type="entry name" value="CxC2_KDZ-assoc"/>
</dbReference>
<keyword evidence="3" id="KW-1185">Reference proteome</keyword>
<dbReference type="Pfam" id="PF18803">
    <property type="entry name" value="CxC2"/>
    <property type="match status" value="1"/>
</dbReference>